<dbReference type="SUPFAM" id="SSF69349">
    <property type="entry name" value="Phage fibre proteins"/>
    <property type="match status" value="1"/>
</dbReference>
<comment type="caution">
    <text evidence="6">The sequence shown here is derived from an EMBL/GenBank/DDBJ whole genome shotgun (WGS) entry which is preliminary data.</text>
</comment>
<evidence type="ECO:0000256" key="1">
    <source>
        <dbReference type="SAM" id="Coils"/>
    </source>
</evidence>
<dbReference type="EMBL" id="WNDP01000164">
    <property type="protein sequence ID" value="KAF1018711.1"/>
    <property type="molecule type" value="Genomic_DNA"/>
</dbReference>
<feature type="compositionally biased region" description="Basic and acidic residues" evidence="2">
    <location>
        <begin position="125"/>
        <end position="144"/>
    </location>
</feature>
<dbReference type="InterPro" id="IPR037026">
    <property type="entry name" value="Vgr_OB-fold_dom_sf"/>
</dbReference>
<dbReference type="InterPro" id="IPR018769">
    <property type="entry name" value="VgrG2_DUF2345"/>
</dbReference>
<dbReference type="Pfam" id="PF10106">
    <property type="entry name" value="DUF2345"/>
    <property type="match status" value="1"/>
</dbReference>
<evidence type="ECO:0000259" key="5">
    <source>
        <dbReference type="Pfam" id="PF13296"/>
    </source>
</evidence>
<feature type="domain" description="DUF2345" evidence="4">
    <location>
        <begin position="221"/>
        <end position="355"/>
    </location>
</feature>
<evidence type="ECO:0000313" key="7">
    <source>
        <dbReference type="Proteomes" id="UP000490535"/>
    </source>
</evidence>
<feature type="region of interest" description="Disordered" evidence="2">
    <location>
        <begin position="113"/>
        <end position="144"/>
    </location>
</feature>
<protein>
    <submittedName>
        <fullName evidence="6">Actin cross-linking toxin VgrG1</fullName>
    </submittedName>
</protein>
<dbReference type="Gene3D" id="2.40.50.230">
    <property type="entry name" value="Gp5 N-terminal domain"/>
    <property type="match status" value="1"/>
</dbReference>
<gene>
    <name evidence="6" type="primary">vgrG1_10</name>
    <name evidence="6" type="ORF">GAK29_04141</name>
</gene>
<evidence type="ECO:0000256" key="2">
    <source>
        <dbReference type="SAM" id="MobiDB-lite"/>
    </source>
</evidence>
<dbReference type="InterPro" id="IPR028244">
    <property type="entry name" value="T6SS_Rhs_Vgr_dom"/>
</dbReference>
<evidence type="ECO:0000313" key="6">
    <source>
        <dbReference type="EMBL" id="KAF1018711.1"/>
    </source>
</evidence>
<feature type="coiled-coil region" evidence="1">
    <location>
        <begin position="172"/>
        <end position="199"/>
    </location>
</feature>
<dbReference type="Pfam" id="PF13296">
    <property type="entry name" value="T6SS_Vgr"/>
    <property type="match status" value="1"/>
</dbReference>
<feature type="domain" description="Putative type VI secretion system Rhs element associated Vgr" evidence="5">
    <location>
        <begin position="86"/>
        <end position="193"/>
    </location>
</feature>
<feature type="domain" description="Gp5/Type VI secretion system Vgr protein OB-fold" evidence="3">
    <location>
        <begin position="10"/>
        <end position="58"/>
    </location>
</feature>
<dbReference type="InterPro" id="IPR006531">
    <property type="entry name" value="Gp5/Vgr_OB"/>
</dbReference>
<name>A0A833U9S6_ACIBZ</name>
<dbReference type="AlphaFoldDB" id="A0A833U9S6"/>
<reference evidence="7" key="1">
    <citation type="journal article" date="2020" name="MBio">
        <title>Horizontal gene transfer to a defensive symbiont with a reduced genome amongst a multipartite beetle microbiome.</title>
        <authorList>
            <person name="Waterworth S.C."/>
            <person name="Florez L.V."/>
            <person name="Rees E.R."/>
            <person name="Hertweck C."/>
            <person name="Kaltenpoth M."/>
            <person name="Kwan J.C."/>
        </authorList>
    </citation>
    <scope>NUCLEOTIDE SEQUENCE [LARGE SCALE GENOMIC DNA]</scope>
</reference>
<dbReference type="Proteomes" id="UP000490535">
    <property type="component" value="Unassembled WGS sequence"/>
</dbReference>
<dbReference type="Pfam" id="PF04717">
    <property type="entry name" value="Phage_base_V"/>
    <property type="match status" value="1"/>
</dbReference>
<feature type="compositionally biased region" description="Polar residues" evidence="2">
    <location>
        <begin position="113"/>
        <end position="122"/>
    </location>
</feature>
<sequence>MMAVLGSNDNDTDSAWVDVLTPWAGEGYGARFLPRKDEIVVIDFFDGNIDRPFVTGRIHEAQRNPTKFDVKGQLPDTKKLSGIRSKEVDGEGFNQLRFDDTTGQISTQLHSSHGATQLNLGNLSHPKEKAESDGRGEGFELRTDDWGGIRAPKGLLITTEEDGDAANHQMTRTQLESALLAAQSNNENIQELAKSHKAQEPDLELQKKINQDIPKWDGSDETPFIVLHSNDHFVVNSLKGTLIQSSDHIEISTNRNVQTYTGNNVLTNALGSISLFAQQKDIDIKAGHGNVNVQAQSGEMTLASQKLMHVYALDDLVKIESGKGILITSGGGYIKIEGGNIDIVCPGKISLKAGQICTMSGNSLNSELAQMPQAQASYDEQFIVRNRAGIAQPNVKYKIVTEDGKTITGVTDAEGKTQKISSLSMVKAELEILGKKDD</sequence>
<accession>A0A833U9S6</accession>
<dbReference type="SUPFAM" id="SSF69255">
    <property type="entry name" value="gp5 N-terminal domain-like"/>
    <property type="match status" value="1"/>
</dbReference>
<organism evidence="6 7">
    <name type="scientific">Acinetobacter bereziniae</name>
    <name type="common">Acinetobacter genomosp. 10</name>
    <dbReference type="NCBI Taxonomy" id="106648"/>
    <lineage>
        <taxon>Bacteria</taxon>
        <taxon>Pseudomonadati</taxon>
        <taxon>Pseudomonadota</taxon>
        <taxon>Gammaproteobacteria</taxon>
        <taxon>Moraxellales</taxon>
        <taxon>Moraxellaceae</taxon>
        <taxon>Acinetobacter</taxon>
    </lineage>
</organism>
<evidence type="ECO:0000259" key="3">
    <source>
        <dbReference type="Pfam" id="PF04717"/>
    </source>
</evidence>
<proteinExistence type="predicted"/>
<keyword evidence="1" id="KW-0175">Coiled coil</keyword>
<evidence type="ECO:0000259" key="4">
    <source>
        <dbReference type="Pfam" id="PF10106"/>
    </source>
</evidence>